<evidence type="ECO:0000313" key="4">
    <source>
        <dbReference type="Proteomes" id="UP000078546"/>
    </source>
</evidence>
<reference evidence="4 5" key="1">
    <citation type="submission" date="2016-05" db="EMBL/GenBank/DDBJ databases">
        <authorList>
            <person name="Naeem Raeece"/>
        </authorList>
    </citation>
    <scope>NUCLEOTIDE SEQUENCE [LARGE SCALE GENOMIC DNA]</scope>
</reference>
<dbReference type="AlphaFoldDB" id="A0A1A8XBS7"/>
<keyword evidence="1" id="KW-0812">Transmembrane</keyword>
<sequence length="200" mass="23504">MSSRINTAYNFTSSYNEYKHKLNSLTSPSDTTWIPGCDDFTYSYLYKKLNDIFNEENDGDNKFDKCIHQMNKDTCDKIQQIFSLHETFNIFENQEPSDVAEKKCSSSCAELFRDQYLLQPVEILDTGVIVAPFVLILVISLILPLLYKFTPFGPWIHQRIGKNQNILNNIIEEENHFIDNYEMKKDDSKKRYYKLLYNSS</sequence>
<keyword evidence="1" id="KW-0472">Membrane</keyword>
<reference evidence="3" key="2">
    <citation type="submission" date="2016-05" db="EMBL/GenBank/DDBJ databases">
        <authorList>
            <person name="Lavstsen T."/>
            <person name="Jespersen J.S."/>
        </authorList>
    </citation>
    <scope>NUCLEOTIDE SEQUENCE [LARGE SCALE GENOMIC DNA]</scope>
</reference>
<evidence type="ECO:0000313" key="2">
    <source>
        <dbReference type="EMBL" id="SBS93752.1"/>
    </source>
</evidence>
<feature type="transmembrane region" description="Helical" evidence="1">
    <location>
        <begin position="123"/>
        <end position="147"/>
    </location>
</feature>
<name>A0A1A8XBS7_PLAOA</name>
<dbReference type="Proteomes" id="UP000078560">
    <property type="component" value="Unassembled WGS sequence"/>
</dbReference>
<proteinExistence type="predicted"/>
<dbReference type="Pfam" id="PF05795">
    <property type="entry name" value="Plasmodium_Vir"/>
    <property type="match status" value="1"/>
</dbReference>
<organism evidence="3 4">
    <name type="scientific">Plasmodium ovale curtisi</name>
    <dbReference type="NCBI Taxonomy" id="864141"/>
    <lineage>
        <taxon>Eukaryota</taxon>
        <taxon>Sar</taxon>
        <taxon>Alveolata</taxon>
        <taxon>Apicomplexa</taxon>
        <taxon>Aconoidasida</taxon>
        <taxon>Haemosporida</taxon>
        <taxon>Plasmodiidae</taxon>
        <taxon>Plasmodium</taxon>
        <taxon>Plasmodium (Plasmodium)</taxon>
    </lineage>
</organism>
<evidence type="ECO:0000256" key="1">
    <source>
        <dbReference type="SAM" id="Phobius"/>
    </source>
</evidence>
<gene>
    <name evidence="3" type="ORF">POVCU1_079250</name>
    <name evidence="2" type="ORF">POVCU2_0083420</name>
</gene>
<dbReference type="Proteomes" id="UP000078546">
    <property type="component" value="Unassembled WGS sequence"/>
</dbReference>
<evidence type="ECO:0000313" key="5">
    <source>
        <dbReference type="Proteomes" id="UP000078560"/>
    </source>
</evidence>
<dbReference type="EMBL" id="FLQV01003617">
    <property type="protein sequence ID" value="SBT02654.1"/>
    <property type="molecule type" value="Genomic_DNA"/>
</dbReference>
<evidence type="ECO:0000313" key="3">
    <source>
        <dbReference type="EMBL" id="SBT02654.1"/>
    </source>
</evidence>
<keyword evidence="1" id="KW-1133">Transmembrane helix</keyword>
<dbReference type="EMBL" id="FLQU01001604">
    <property type="protein sequence ID" value="SBS93752.1"/>
    <property type="molecule type" value="Genomic_DNA"/>
</dbReference>
<protein>
    <submittedName>
        <fullName evidence="3">PIR Superfamily Protein</fullName>
    </submittedName>
</protein>
<dbReference type="InterPro" id="IPR008780">
    <property type="entry name" value="Plasmodium_Vir"/>
</dbReference>
<accession>A0A1A8XBS7</accession>